<organism evidence="1 2">
    <name type="scientific">Petrolisthes manimaculis</name>
    <dbReference type="NCBI Taxonomy" id="1843537"/>
    <lineage>
        <taxon>Eukaryota</taxon>
        <taxon>Metazoa</taxon>
        <taxon>Ecdysozoa</taxon>
        <taxon>Arthropoda</taxon>
        <taxon>Crustacea</taxon>
        <taxon>Multicrustacea</taxon>
        <taxon>Malacostraca</taxon>
        <taxon>Eumalacostraca</taxon>
        <taxon>Eucarida</taxon>
        <taxon>Decapoda</taxon>
        <taxon>Pleocyemata</taxon>
        <taxon>Anomura</taxon>
        <taxon>Galatheoidea</taxon>
        <taxon>Porcellanidae</taxon>
        <taxon>Petrolisthes</taxon>
    </lineage>
</organism>
<keyword evidence="2" id="KW-1185">Reference proteome</keyword>
<dbReference type="EMBL" id="JAWZYT010004644">
    <property type="protein sequence ID" value="KAK4293069.1"/>
    <property type="molecule type" value="Genomic_DNA"/>
</dbReference>
<comment type="caution">
    <text evidence="1">The sequence shown here is derived from an EMBL/GenBank/DDBJ whole genome shotgun (WGS) entry which is preliminary data.</text>
</comment>
<sequence>MVPVFSISHKSSILEILLWKYSEGQLLIMTTVNQNTQGACMMVTMGLHNLVCNMQVEVLSCKQWHLEWEQSKKFS</sequence>
<reference evidence="1" key="1">
    <citation type="submission" date="2023-11" db="EMBL/GenBank/DDBJ databases">
        <title>Genome assemblies of two species of porcelain crab, Petrolisthes cinctipes and Petrolisthes manimaculis (Anomura: Porcellanidae).</title>
        <authorList>
            <person name="Angst P."/>
        </authorList>
    </citation>
    <scope>NUCLEOTIDE SEQUENCE</scope>
    <source>
        <strain evidence="1">PB745_02</strain>
        <tissue evidence="1">Gill</tissue>
    </source>
</reference>
<dbReference type="Proteomes" id="UP001292094">
    <property type="component" value="Unassembled WGS sequence"/>
</dbReference>
<protein>
    <submittedName>
        <fullName evidence="1">Uncharacterized protein</fullName>
    </submittedName>
</protein>
<evidence type="ECO:0000313" key="2">
    <source>
        <dbReference type="Proteomes" id="UP001292094"/>
    </source>
</evidence>
<name>A0AAE1NPS3_9EUCA</name>
<accession>A0AAE1NPS3</accession>
<evidence type="ECO:0000313" key="1">
    <source>
        <dbReference type="EMBL" id="KAK4293069.1"/>
    </source>
</evidence>
<proteinExistence type="predicted"/>
<dbReference type="AlphaFoldDB" id="A0AAE1NPS3"/>
<gene>
    <name evidence="1" type="ORF">Pmani_034199</name>
</gene>